<keyword evidence="3" id="KW-1185">Reference proteome</keyword>
<dbReference type="EMBL" id="BAEO01000060">
    <property type="protein sequence ID" value="GAC21091.1"/>
    <property type="molecule type" value="Genomic_DNA"/>
</dbReference>
<evidence type="ECO:0000256" key="1">
    <source>
        <dbReference type="SAM" id="Phobius"/>
    </source>
</evidence>
<reference evidence="2 3" key="1">
    <citation type="journal article" date="2017" name="Antonie Van Leeuwenhoek">
        <title>Rhizobium rhizosphaerae sp. nov., a novel species isolated from rice rhizosphere.</title>
        <authorList>
            <person name="Zhao J.J."/>
            <person name="Zhang J."/>
            <person name="Zhang R.J."/>
            <person name="Zhang C.W."/>
            <person name="Yin H.Q."/>
            <person name="Zhang X.X."/>
        </authorList>
    </citation>
    <scope>NUCLEOTIDE SEQUENCE [LARGE SCALE GENOMIC DNA]</scope>
    <source>
        <strain evidence="2 3">BSs20135</strain>
    </source>
</reference>
<dbReference type="InterPro" id="IPR012902">
    <property type="entry name" value="N_methyl_site"/>
</dbReference>
<dbReference type="Proteomes" id="UP000006327">
    <property type="component" value="Unassembled WGS sequence"/>
</dbReference>
<accession>K6YAU9</accession>
<name>K6YAU9_9ALTE</name>
<dbReference type="NCBIfam" id="TIGR02532">
    <property type="entry name" value="IV_pilin_GFxxxE"/>
    <property type="match status" value="1"/>
</dbReference>
<keyword evidence="1" id="KW-1133">Transmembrane helix</keyword>
<dbReference type="STRING" id="493475.GARC_4149"/>
<dbReference type="PROSITE" id="PS00409">
    <property type="entry name" value="PROKAR_NTER_METHYL"/>
    <property type="match status" value="1"/>
</dbReference>
<dbReference type="InterPro" id="IPR045584">
    <property type="entry name" value="Pilin-like"/>
</dbReference>
<dbReference type="RefSeq" id="WP_007623681.1">
    <property type="nucleotide sequence ID" value="NZ_BAEO01000060.1"/>
</dbReference>
<keyword evidence="1" id="KW-0472">Membrane</keyword>
<proteinExistence type="predicted"/>
<dbReference type="SUPFAM" id="SSF54523">
    <property type="entry name" value="Pili subunits"/>
    <property type="match status" value="1"/>
</dbReference>
<feature type="transmembrane region" description="Helical" evidence="1">
    <location>
        <begin position="12"/>
        <end position="33"/>
    </location>
</feature>
<dbReference type="eggNOG" id="COG2165">
    <property type="taxonomic scope" value="Bacteria"/>
</dbReference>
<protein>
    <submittedName>
        <fullName evidence="2">Protein containing prepilin-type cleavage/methylation, N-terminal domains</fullName>
    </submittedName>
</protein>
<dbReference type="Gene3D" id="3.30.700.10">
    <property type="entry name" value="Glycoprotein, Type 4 Pilin"/>
    <property type="match status" value="1"/>
</dbReference>
<dbReference type="OrthoDB" id="5874092at2"/>
<comment type="caution">
    <text evidence="2">The sequence shown here is derived from an EMBL/GenBank/DDBJ whole genome shotgun (WGS) entry which is preliminary data.</text>
</comment>
<organism evidence="2 3">
    <name type="scientific">Paraglaciecola arctica BSs20135</name>
    <dbReference type="NCBI Taxonomy" id="493475"/>
    <lineage>
        <taxon>Bacteria</taxon>
        <taxon>Pseudomonadati</taxon>
        <taxon>Pseudomonadota</taxon>
        <taxon>Gammaproteobacteria</taxon>
        <taxon>Alteromonadales</taxon>
        <taxon>Alteromonadaceae</taxon>
        <taxon>Paraglaciecola</taxon>
    </lineage>
</organism>
<keyword evidence="1" id="KW-0812">Transmembrane</keyword>
<evidence type="ECO:0000313" key="2">
    <source>
        <dbReference type="EMBL" id="GAC21091.1"/>
    </source>
</evidence>
<sequence>MSKNKNKGFTLIELIIVIVILGILAVVAAPKFIDISSDAKIAVLNSLSGQFKSTITLVQMKARVKGLKTAATNPNGIQTDYIVDFGFGSVEIDWRNLCPESQGEGGDKLDMLDFLDISDDFETRVDNQYTLIGYQIPSSGTPTTEGCYLIYDSFGFPNCTVEIVTVDC</sequence>
<dbReference type="Pfam" id="PF07963">
    <property type="entry name" value="N_methyl"/>
    <property type="match status" value="1"/>
</dbReference>
<gene>
    <name evidence="2" type="ORF">GARC_4149</name>
</gene>
<dbReference type="AlphaFoldDB" id="K6YAU9"/>
<evidence type="ECO:0000313" key="3">
    <source>
        <dbReference type="Proteomes" id="UP000006327"/>
    </source>
</evidence>